<evidence type="ECO:0000256" key="3">
    <source>
        <dbReference type="ARBA" id="ARBA00022475"/>
    </source>
</evidence>
<feature type="transmembrane region" description="Helical" evidence="7">
    <location>
        <begin position="71"/>
        <end position="89"/>
    </location>
</feature>
<keyword evidence="3" id="KW-1003">Cell membrane</keyword>
<comment type="subcellular location">
    <subcellularLocation>
        <location evidence="7">Cell inner membrane</location>
        <topology evidence="7">Multi-pass membrane protein</topology>
    </subcellularLocation>
    <subcellularLocation>
        <location evidence="1">Cell membrane</location>
        <topology evidence="1">Multi-pass membrane protein</topology>
    </subcellularLocation>
</comment>
<feature type="transmembrane region" description="Helical" evidence="7">
    <location>
        <begin position="36"/>
        <end position="55"/>
    </location>
</feature>
<dbReference type="OrthoDB" id="9811198at2"/>
<dbReference type="PANTHER" id="PTHR33778:SF1">
    <property type="entry name" value="MAGNESIUM TRANSPORTER YHID-RELATED"/>
    <property type="match status" value="1"/>
</dbReference>
<feature type="transmembrane region" description="Helical" evidence="7">
    <location>
        <begin position="96"/>
        <end position="114"/>
    </location>
</feature>
<evidence type="ECO:0000313" key="10">
    <source>
        <dbReference type="Proteomes" id="UP000054851"/>
    </source>
</evidence>
<keyword evidence="5 7" id="KW-1133">Transmembrane helix</keyword>
<evidence type="ECO:0000256" key="2">
    <source>
        <dbReference type="ARBA" id="ARBA00009298"/>
    </source>
</evidence>
<dbReference type="Proteomes" id="UP000054851">
    <property type="component" value="Unassembled WGS sequence"/>
</dbReference>
<feature type="domain" description="MgtC/SapB/SrpB/YhiD N-terminal" evidence="8">
    <location>
        <begin position="11"/>
        <end position="140"/>
    </location>
</feature>
<accession>A0A158BER4</accession>
<dbReference type="InterPro" id="IPR003416">
    <property type="entry name" value="MgtC/SapB/SrpB/YhiD_fam"/>
</dbReference>
<evidence type="ECO:0000256" key="5">
    <source>
        <dbReference type="ARBA" id="ARBA00022989"/>
    </source>
</evidence>
<protein>
    <recommendedName>
        <fullName evidence="7">Protein MgtC</fullName>
    </recommendedName>
</protein>
<dbReference type="EMBL" id="FCOA02000011">
    <property type="protein sequence ID" value="SAK68541.1"/>
    <property type="molecule type" value="Genomic_DNA"/>
</dbReference>
<comment type="similarity">
    <text evidence="2 7">Belongs to the MgtC/SapB family.</text>
</comment>
<name>A0A158BER4_9BURK</name>
<sequence>MLGNMEIVSRLVMAAALGSVIGFERERLSWAAGLRTHMLVCVGSALIMIVSAYGFEDALKADHVVLDPSRVAAQVVSGIGFLGAGSILLRGEIVRGLTTAASLWSVAAIGLAVGGGLYTASIAATAIILLILAGIKPLERRFISVKQRRQLTMLVERGSLSFHALHEALGPGSVRVKQFVVQQSDDSPDLDEVRVELSRASTLEYQAICERLRQLDVVREFREDDAA</sequence>
<keyword evidence="10" id="KW-1185">Reference proteome</keyword>
<gene>
    <name evidence="9" type="ORF">AWB79_03570</name>
</gene>
<evidence type="ECO:0000256" key="7">
    <source>
        <dbReference type="RuleBase" id="RU365041"/>
    </source>
</evidence>
<dbReference type="PANTHER" id="PTHR33778">
    <property type="entry name" value="PROTEIN MGTC"/>
    <property type="match status" value="1"/>
</dbReference>
<organism evidence="9 10">
    <name type="scientific">Caballeronia hypogeia</name>
    <dbReference type="NCBI Taxonomy" id="1777140"/>
    <lineage>
        <taxon>Bacteria</taxon>
        <taxon>Pseudomonadati</taxon>
        <taxon>Pseudomonadota</taxon>
        <taxon>Betaproteobacteria</taxon>
        <taxon>Burkholderiales</taxon>
        <taxon>Burkholderiaceae</taxon>
        <taxon>Caballeronia</taxon>
    </lineage>
</organism>
<evidence type="ECO:0000256" key="6">
    <source>
        <dbReference type="ARBA" id="ARBA00023136"/>
    </source>
</evidence>
<dbReference type="GO" id="GO:0005886">
    <property type="term" value="C:plasma membrane"/>
    <property type="evidence" value="ECO:0007669"/>
    <property type="project" value="UniProtKB-SubCell"/>
</dbReference>
<keyword evidence="7" id="KW-0997">Cell inner membrane</keyword>
<reference evidence="9" key="1">
    <citation type="submission" date="2016-01" db="EMBL/GenBank/DDBJ databases">
        <authorList>
            <person name="Peeters C."/>
        </authorList>
    </citation>
    <scope>NUCLEOTIDE SEQUENCE</scope>
    <source>
        <strain evidence="9">LMG 29322</strain>
    </source>
</reference>
<dbReference type="Pfam" id="PF02308">
    <property type="entry name" value="MgtC"/>
    <property type="match status" value="1"/>
</dbReference>
<dbReference type="STRING" id="1777140.AWB79_03570"/>
<evidence type="ECO:0000259" key="8">
    <source>
        <dbReference type="Pfam" id="PF02308"/>
    </source>
</evidence>
<dbReference type="AlphaFoldDB" id="A0A158BER4"/>
<evidence type="ECO:0000256" key="1">
    <source>
        <dbReference type="ARBA" id="ARBA00004651"/>
    </source>
</evidence>
<keyword evidence="4 7" id="KW-0812">Transmembrane</keyword>
<evidence type="ECO:0000313" key="9">
    <source>
        <dbReference type="EMBL" id="SAK68541.1"/>
    </source>
</evidence>
<evidence type="ECO:0000256" key="4">
    <source>
        <dbReference type="ARBA" id="ARBA00022692"/>
    </source>
</evidence>
<proteinExistence type="inferred from homology"/>
<dbReference type="RefSeq" id="WP_061168750.1">
    <property type="nucleotide sequence ID" value="NZ_FCOA02000011.1"/>
</dbReference>
<keyword evidence="6 7" id="KW-0472">Membrane</keyword>
<dbReference type="PRINTS" id="PR01837">
    <property type="entry name" value="MGTCSAPBPROT"/>
</dbReference>
<comment type="caution">
    <text evidence="9">The sequence shown here is derived from an EMBL/GenBank/DDBJ whole genome shotgun (WGS) entry which is preliminary data.</text>
</comment>
<dbReference type="InterPro" id="IPR049177">
    <property type="entry name" value="MgtC_SapB_SrpB_YhiD_N"/>
</dbReference>